<dbReference type="CDD" id="cd02440">
    <property type="entry name" value="AdoMet_MTases"/>
    <property type="match status" value="1"/>
</dbReference>
<dbReference type="PANTHER" id="PTHR43591">
    <property type="entry name" value="METHYLTRANSFERASE"/>
    <property type="match status" value="1"/>
</dbReference>
<dbReference type="PANTHER" id="PTHR43591:SF24">
    <property type="entry name" value="2-METHOXY-6-POLYPRENYL-1,4-BENZOQUINOL METHYLASE, MITOCHONDRIAL"/>
    <property type="match status" value="1"/>
</dbReference>
<sequence length="272" mass="29227">MTSSKPRERYTLGHHPSVLRTHSWRTAENSAAYLLPHLHSGLEVLDLGSGPGTITLDFARIVAPGTVVGIDADAGVVADAGARAAAAGVDNVSYAVGDAYALDLPDDSVDVAHAHQLLQHVGDPVSVIRELRRVVRPGGVVAFRDIVYGGAVWYPLSPGLTRWMEVYQELARSNGGEPDAGSRLKSWAMEAGLTDIRSSASVWSFETPEDREWWGGAWSERARTSSFATQALETGIADDADLALISTAWRDWVDASDGWFAVPHGEIVATVR</sequence>
<keyword evidence="2" id="KW-0830">Ubiquinone</keyword>
<dbReference type="EMBL" id="FXWJ01000003">
    <property type="protein sequence ID" value="SMQ70737.1"/>
    <property type="molecule type" value="Genomic_DNA"/>
</dbReference>
<dbReference type="RefSeq" id="WP_086474072.1">
    <property type="nucleotide sequence ID" value="NZ_FXWJ01000003.1"/>
</dbReference>
<evidence type="ECO:0000313" key="3">
    <source>
        <dbReference type="Proteomes" id="UP000194464"/>
    </source>
</evidence>
<dbReference type="Gene3D" id="3.40.50.150">
    <property type="entry name" value="Vaccinia Virus protein VP39"/>
    <property type="match status" value="1"/>
</dbReference>
<protein>
    <submittedName>
        <fullName evidence="2">Ubiquinone/menaquinone biosynthesis C-methylase UbiE</fullName>
    </submittedName>
</protein>
<dbReference type="SUPFAM" id="SSF53335">
    <property type="entry name" value="S-adenosyl-L-methionine-dependent methyltransferases"/>
    <property type="match status" value="1"/>
</dbReference>
<feature type="domain" description="Methyltransferase" evidence="1">
    <location>
        <begin position="39"/>
        <end position="152"/>
    </location>
</feature>
<dbReference type="Pfam" id="PF13847">
    <property type="entry name" value="Methyltransf_31"/>
    <property type="match status" value="1"/>
</dbReference>
<accession>A0ABY1RDB0</accession>
<name>A0ABY1RDB0_9MICO</name>
<dbReference type="Proteomes" id="UP000194464">
    <property type="component" value="Unassembled WGS sequence"/>
</dbReference>
<evidence type="ECO:0000259" key="1">
    <source>
        <dbReference type="Pfam" id="PF13847"/>
    </source>
</evidence>
<comment type="caution">
    <text evidence="2">The sequence shown here is derived from an EMBL/GenBank/DDBJ whole genome shotgun (WGS) entry which is preliminary data.</text>
</comment>
<keyword evidence="3" id="KW-1185">Reference proteome</keyword>
<organism evidence="2 3">
    <name type="scientific">Plantibacter elymi</name>
    <name type="common">nom. nud.</name>
    <dbReference type="NCBI Taxonomy" id="199708"/>
    <lineage>
        <taxon>Bacteria</taxon>
        <taxon>Bacillati</taxon>
        <taxon>Actinomycetota</taxon>
        <taxon>Actinomycetes</taxon>
        <taxon>Micrococcales</taxon>
        <taxon>Microbacteriaceae</taxon>
        <taxon>Plantibacter</taxon>
    </lineage>
</organism>
<evidence type="ECO:0000313" key="2">
    <source>
        <dbReference type="EMBL" id="SMQ70737.1"/>
    </source>
</evidence>
<dbReference type="InterPro" id="IPR025714">
    <property type="entry name" value="Methyltranfer_dom"/>
</dbReference>
<dbReference type="InterPro" id="IPR029063">
    <property type="entry name" value="SAM-dependent_MTases_sf"/>
</dbReference>
<proteinExistence type="predicted"/>
<reference evidence="2 3" key="1">
    <citation type="submission" date="2017-04" db="EMBL/GenBank/DDBJ databases">
        <authorList>
            <person name="Varghese N."/>
            <person name="Submissions S."/>
        </authorList>
    </citation>
    <scope>NUCLEOTIDE SEQUENCE [LARGE SCALE GENOMIC DNA]</scope>
    <source>
        <strain evidence="2 3">VKM Ac-1784</strain>
    </source>
</reference>
<gene>
    <name evidence="2" type="ORF">SAMN06295909_2257</name>
</gene>